<evidence type="ECO:0000313" key="2">
    <source>
        <dbReference type="Proteomes" id="UP000006755"/>
    </source>
</evidence>
<organism evidence="1 2">
    <name type="scientific">Gallaecimonas xiamenensis 3-C-1</name>
    <dbReference type="NCBI Taxonomy" id="745411"/>
    <lineage>
        <taxon>Bacteria</taxon>
        <taxon>Pseudomonadati</taxon>
        <taxon>Pseudomonadota</taxon>
        <taxon>Gammaproteobacteria</taxon>
        <taxon>Enterobacterales</taxon>
        <taxon>Gallaecimonadaceae</taxon>
        <taxon>Gallaecimonas</taxon>
    </lineage>
</organism>
<dbReference type="PATRIC" id="fig|745411.4.peg.231"/>
<protein>
    <submittedName>
        <fullName evidence="1">Uncharacterized protein</fullName>
    </submittedName>
</protein>
<dbReference type="RefSeq" id="WP_008482359.1">
    <property type="nucleotide sequence ID" value="NZ_AMRI01000001.1"/>
</dbReference>
<accession>K2JU49</accession>
<dbReference type="OrthoDB" id="5599709at2"/>
<proteinExistence type="predicted"/>
<name>K2JU49_9GAMM</name>
<comment type="caution">
    <text evidence="1">The sequence shown here is derived from an EMBL/GenBank/DDBJ whole genome shotgun (WGS) entry which is preliminary data.</text>
</comment>
<gene>
    <name evidence="1" type="ORF">B3C1_01190</name>
</gene>
<evidence type="ECO:0000313" key="1">
    <source>
        <dbReference type="EMBL" id="EKE78032.1"/>
    </source>
</evidence>
<dbReference type="AlphaFoldDB" id="K2JU49"/>
<dbReference type="EMBL" id="AMRI01000001">
    <property type="protein sequence ID" value="EKE78032.1"/>
    <property type="molecule type" value="Genomic_DNA"/>
</dbReference>
<sequence length="153" mass="17696">MAWVLCHIDDSFSHTMLLERGSDYQQLDDDDALHHYLQEDYLRLVAFAGELDEDQQESARERFEQLCDVLEGQALAEALNDLTVGLRRIVYLGQLRDLCEESSPFADALRRYFWEEDDEGDEDDPTAPVPPERADDLVATLEDFLVEGDYRHI</sequence>
<reference evidence="1 2" key="1">
    <citation type="journal article" date="2012" name="J. Bacteriol.">
        <title>Genome Sequence of Gallaecimonas xiamenensis Type Strain 3-C-1.</title>
        <authorList>
            <person name="Lai Q."/>
            <person name="Wang L."/>
            <person name="Wang W."/>
            <person name="Shao Z."/>
        </authorList>
    </citation>
    <scope>NUCLEOTIDE SEQUENCE [LARGE SCALE GENOMIC DNA]</scope>
    <source>
        <strain evidence="1 2">3-C-1</strain>
    </source>
</reference>
<dbReference type="Proteomes" id="UP000006755">
    <property type="component" value="Unassembled WGS sequence"/>
</dbReference>
<keyword evidence="2" id="KW-1185">Reference proteome</keyword>
<dbReference type="STRING" id="745411.B3C1_01190"/>
<dbReference type="eggNOG" id="ENOG5032RWK">
    <property type="taxonomic scope" value="Bacteria"/>
</dbReference>